<dbReference type="CDD" id="cd16841">
    <property type="entry name" value="RraA_family"/>
    <property type="match status" value="1"/>
</dbReference>
<keyword evidence="5" id="KW-0460">Magnesium</keyword>
<name>A0A327NNC7_9BACT</name>
<dbReference type="Proteomes" id="UP000249016">
    <property type="component" value="Unassembled WGS sequence"/>
</dbReference>
<evidence type="ECO:0000256" key="3">
    <source>
        <dbReference type="ARBA" id="ARBA00029596"/>
    </source>
</evidence>
<sequence>MMNLNELREQLYVAVLSDVLDQMGYTHQATRIPFTPYTGIPKLIGRCKTTLWTDMYDIDPNPYELELKAVDSCQPGDVLIAAAGGSNRSGIWGELLSTAARNSGCVGVIVHGGVRDIDKMRAMQFPVFATSKNPYDSQNRQRVIDMDVTVEIDGVRFSPGDIVMADEDGIVVVPKAIEQDVIQAALNKVSAENVTRDAIKNGMKATEAYLKFGVL</sequence>
<evidence type="ECO:0000256" key="2">
    <source>
        <dbReference type="ARBA" id="ARBA00016549"/>
    </source>
</evidence>
<comment type="caution">
    <text evidence="6">The sequence shown here is derived from an EMBL/GenBank/DDBJ whole genome shotgun (WGS) entry which is preliminary data.</text>
</comment>
<dbReference type="RefSeq" id="WP_111343658.1">
    <property type="nucleotide sequence ID" value="NZ_QLII01000001.1"/>
</dbReference>
<dbReference type="SUPFAM" id="SSF89562">
    <property type="entry name" value="RraA-like"/>
    <property type="match status" value="1"/>
</dbReference>
<gene>
    <name evidence="6" type="ORF">HMF3257_16260</name>
</gene>
<evidence type="ECO:0000313" key="6">
    <source>
        <dbReference type="EMBL" id="RAI75344.1"/>
    </source>
</evidence>
<organism evidence="6 7">
    <name type="scientific">Spirosoma telluris</name>
    <dbReference type="NCBI Taxonomy" id="2183553"/>
    <lineage>
        <taxon>Bacteria</taxon>
        <taxon>Pseudomonadati</taxon>
        <taxon>Bacteroidota</taxon>
        <taxon>Cytophagia</taxon>
        <taxon>Cytophagales</taxon>
        <taxon>Cytophagaceae</taxon>
        <taxon>Spirosoma</taxon>
    </lineage>
</organism>
<reference evidence="6 7" key="1">
    <citation type="submission" date="2018-06" db="EMBL/GenBank/DDBJ databases">
        <title>Spirosoma sp. HMF3257 Genome sequencing and assembly.</title>
        <authorList>
            <person name="Kang H."/>
            <person name="Cha I."/>
            <person name="Kim H."/>
            <person name="Kang J."/>
            <person name="Joh K."/>
        </authorList>
    </citation>
    <scope>NUCLEOTIDE SEQUENCE [LARGE SCALE GENOMIC DNA]</scope>
    <source>
        <strain evidence="6 7">HMF3257</strain>
    </source>
</reference>
<dbReference type="InterPro" id="IPR005493">
    <property type="entry name" value="RraA/RraA-like"/>
</dbReference>
<accession>A0A327NNC7</accession>
<comment type="cofactor">
    <cofactor evidence="5">
        <name>Mg(2+)</name>
        <dbReference type="ChEBI" id="CHEBI:18420"/>
    </cofactor>
</comment>
<dbReference type="GO" id="GO:0046872">
    <property type="term" value="F:metal ion binding"/>
    <property type="evidence" value="ECO:0007669"/>
    <property type="project" value="UniProtKB-KW"/>
</dbReference>
<evidence type="ECO:0000256" key="1">
    <source>
        <dbReference type="ARBA" id="ARBA00001968"/>
    </source>
</evidence>
<dbReference type="Pfam" id="PF03737">
    <property type="entry name" value="RraA-like"/>
    <property type="match status" value="1"/>
</dbReference>
<feature type="binding site" evidence="5">
    <location>
        <begin position="93"/>
        <end position="96"/>
    </location>
    <ligand>
        <name>substrate</name>
    </ligand>
</feature>
<feature type="binding site" evidence="5">
    <location>
        <position position="116"/>
    </location>
    <ligand>
        <name>Mg(2+)</name>
        <dbReference type="ChEBI" id="CHEBI:18420"/>
    </ligand>
</feature>
<keyword evidence="7" id="KW-1185">Reference proteome</keyword>
<evidence type="ECO:0000256" key="4">
    <source>
        <dbReference type="ARBA" id="ARBA00030169"/>
    </source>
</evidence>
<evidence type="ECO:0000313" key="7">
    <source>
        <dbReference type="Proteomes" id="UP000249016"/>
    </source>
</evidence>
<evidence type="ECO:0000256" key="5">
    <source>
        <dbReference type="PIRSR" id="PIRSR605493-1"/>
    </source>
</evidence>
<feature type="binding site" evidence="5">
    <location>
        <position position="115"/>
    </location>
    <ligand>
        <name>substrate</name>
    </ligand>
</feature>
<protein>
    <recommendedName>
        <fullName evidence="2">Putative 4-hydroxy-4-methyl-2-oxoglutarate aldolase</fullName>
    </recommendedName>
    <alternativeName>
        <fullName evidence="3">Regulator of ribonuclease activity homolog</fullName>
    </alternativeName>
    <alternativeName>
        <fullName evidence="4">RraA-like protein</fullName>
    </alternativeName>
</protein>
<proteinExistence type="predicted"/>
<dbReference type="InterPro" id="IPR036704">
    <property type="entry name" value="RraA/RraA-like_sf"/>
</dbReference>
<dbReference type="PANTHER" id="PTHR33254">
    <property type="entry name" value="4-HYDROXY-4-METHYL-2-OXOGLUTARATE ALDOLASE 3-RELATED"/>
    <property type="match status" value="1"/>
</dbReference>
<dbReference type="AlphaFoldDB" id="A0A327NNC7"/>
<comment type="cofactor">
    <cofactor evidence="1">
        <name>a divalent metal cation</name>
        <dbReference type="ChEBI" id="CHEBI:60240"/>
    </cofactor>
</comment>
<dbReference type="PANTHER" id="PTHR33254:SF4">
    <property type="entry name" value="4-HYDROXY-4-METHYL-2-OXOGLUTARATE ALDOLASE 3-RELATED"/>
    <property type="match status" value="1"/>
</dbReference>
<dbReference type="EMBL" id="QLII01000001">
    <property type="protein sequence ID" value="RAI75344.1"/>
    <property type="molecule type" value="Genomic_DNA"/>
</dbReference>
<keyword evidence="5" id="KW-0479">Metal-binding</keyword>
<dbReference type="OrthoDB" id="9784786at2"/>
<dbReference type="Gene3D" id="3.50.30.40">
    <property type="entry name" value="Ribonuclease E inhibitor RraA/RraA-like"/>
    <property type="match status" value="1"/>
</dbReference>